<dbReference type="Proteomes" id="UP000324897">
    <property type="component" value="Unassembled WGS sequence"/>
</dbReference>
<dbReference type="InterPro" id="IPR032675">
    <property type="entry name" value="LRR_dom_sf"/>
</dbReference>
<reference evidence="2 3" key="1">
    <citation type="journal article" date="2019" name="Sci. Rep.">
        <title>A high-quality genome of Eragrostis curvula grass provides insights into Poaceae evolution and supports new strategies to enhance forage quality.</title>
        <authorList>
            <person name="Carballo J."/>
            <person name="Santos B.A.C.M."/>
            <person name="Zappacosta D."/>
            <person name="Garbus I."/>
            <person name="Selva J.P."/>
            <person name="Gallo C.A."/>
            <person name="Diaz A."/>
            <person name="Albertini E."/>
            <person name="Caccamo M."/>
            <person name="Echenique V."/>
        </authorList>
    </citation>
    <scope>NUCLEOTIDE SEQUENCE [LARGE SCALE GENOMIC DNA]</scope>
    <source>
        <strain evidence="3">cv. Victoria</strain>
        <tissue evidence="2">Leaf</tissue>
    </source>
</reference>
<keyword evidence="3" id="KW-1185">Reference proteome</keyword>
<proteinExistence type="predicted"/>
<dbReference type="EMBL" id="RWGY01000045">
    <property type="protein sequence ID" value="TVU06814.1"/>
    <property type="molecule type" value="Genomic_DNA"/>
</dbReference>
<gene>
    <name evidence="2" type="ORF">EJB05_46849</name>
</gene>
<dbReference type="PANTHER" id="PTHR33463">
    <property type="entry name" value="NB-ARC DOMAIN-CONTAINING PROTEIN-RELATED"/>
    <property type="match status" value="1"/>
</dbReference>
<comment type="caution">
    <text evidence="2">The sequence shown here is derived from an EMBL/GenBank/DDBJ whole genome shotgun (WGS) entry which is preliminary data.</text>
</comment>
<dbReference type="SUPFAM" id="SSF52058">
    <property type="entry name" value="L domain-like"/>
    <property type="match status" value="1"/>
</dbReference>
<evidence type="ECO:0000259" key="1">
    <source>
        <dbReference type="Pfam" id="PF23247"/>
    </source>
</evidence>
<dbReference type="PANTHER" id="PTHR33463:SF34">
    <property type="entry name" value="DISEASE RESISTANCE PROTEIN RPS2"/>
    <property type="match status" value="1"/>
</dbReference>
<dbReference type="InterPro" id="IPR050905">
    <property type="entry name" value="Plant_NBS-LRR"/>
</dbReference>
<name>A0A5J9T6B9_9POAL</name>
<dbReference type="Gramene" id="TVU06814">
    <property type="protein sequence ID" value="TVU06814"/>
    <property type="gene ID" value="EJB05_46849"/>
</dbReference>
<organism evidence="2 3">
    <name type="scientific">Eragrostis curvula</name>
    <name type="common">weeping love grass</name>
    <dbReference type="NCBI Taxonomy" id="38414"/>
    <lineage>
        <taxon>Eukaryota</taxon>
        <taxon>Viridiplantae</taxon>
        <taxon>Streptophyta</taxon>
        <taxon>Embryophyta</taxon>
        <taxon>Tracheophyta</taxon>
        <taxon>Spermatophyta</taxon>
        <taxon>Magnoliopsida</taxon>
        <taxon>Liliopsida</taxon>
        <taxon>Poales</taxon>
        <taxon>Poaceae</taxon>
        <taxon>PACMAD clade</taxon>
        <taxon>Chloridoideae</taxon>
        <taxon>Eragrostideae</taxon>
        <taxon>Eragrostidinae</taxon>
        <taxon>Eragrostis</taxon>
    </lineage>
</organism>
<accession>A0A5J9T6B9</accession>
<sequence>MATRAAGGRGVAAWGIPAARRGAGTERGAAGGDRLAPAPARKAVLRVLSSSRTLLCLVVIKADTIDAAAERILDELKEDTASTTRWISSKENVIYFDGWDGLGASAVLRAVVQRLVASDQAPPELHFDQIIRINCSKWESRRAMQRVIAEQLKLPDEVMQMLDAQDEDDDYRGADHGSRAELPQVAREIYQRIQNRRLLVIFYNGSSEEIDLTNFGFHLYSSNKVLWTFQGAFRLKSRMKIDGAMKTAAGTTTGLFLSAASADENAALWPDLVRHEAAELVARKSIGHSIMEPARVADCFLYLLNLCGMGRHFTMDYDLATHSSNYWVCDGIIRQLEGDTDLDDSSWRAAEALRREMLLDVDYYPDHHYLPSHLLKCAGIVPCWTSPTYRIVQILDGGAISSRVDIFQHFNKLAVLKLSHCTFSFLSPPFICCHYLRFLWLDHCKDQEEISDDGAAGKEEGIRRCFGRLWVLVVRYTPCDQILSAQMMDLMAQLRELNVMGAQDWDLGQMQERLPNICKLRVTKSTIHCSRSLSENDLFSGMNKMDLLDFSGNRITSGMTNLSMAGNSKSSTLETIIIDDGCVGLEQISFKGCANLKNVSLRGLFEVLFSLDISGTPVKTLDLSAMEVPKLDELIALGCNKLCAILWPPEVKIRKRNGIKLRIDTIAEGRSTGVTVGSSAPSLSVKYGSRAPTTYDKYIFARDSRLLRSLLVFKEYFDRRYTHVEISSPSSRIAVDVGGSKEKSSRIIKSGSGNEHLVPASIQNQQQQQQPEIIDNNASVYAGVADTLKDHVQQEGEGDDGNAPTITQIWPCPPAEKLYSDDCYVYVQDQPVMSRELISTTTVTVPDMICRNARLLHLHDSKSITCAPVPQAHPLEGSRWNYLNWCRVERCPSLDCVFTCPRVGSEDGGGSGDVLIFYRLRTLWSSQLPKARCIWNLSRPSSAILHLARQSFEVLEFVHVDFCPRLTHVLPLSKRWILKSWSLRGLMTLEIVWCGDLRAVFPLQTDDVEYKDNQELQQQTTVEFPFLERVHLHELPRLQGICGRMRIYAPRLKNIKIKGCWSLRRLPAVSASDKNKVECECEKEWWDRLMWDSMDAKHLYSPTHPRKDKRWR</sequence>
<dbReference type="InterPro" id="IPR057135">
    <property type="entry name" value="At4g27190-like_LRR"/>
</dbReference>
<evidence type="ECO:0000313" key="2">
    <source>
        <dbReference type="EMBL" id="TVU06814.1"/>
    </source>
</evidence>
<protein>
    <recommendedName>
        <fullName evidence="1">Disease resistance protein At4g27190-like leucine-rich repeats domain-containing protein</fullName>
    </recommendedName>
</protein>
<feature type="non-terminal residue" evidence="2">
    <location>
        <position position="1"/>
    </location>
</feature>
<dbReference type="AlphaFoldDB" id="A0A5J9T6B9"/>
<dbReference type="Pfam" id="PF23247">
    <property type="entry name" value="LRR_RPS2"/>
    <property type="match status" value="1"/>
</dbReference>
<evidence type="ECO:0000313" key="3">
    <source>
        <dbReference type="Proteomes" id="UP000324897"/>
    </source>
</evidence>
<dbReference type="OrthoDB" id="672801at2759"/>
<dbReference type="Gene3D" id="3.80.10.10">
    <property type="entry name" value="Ribonuclease Inhibitor"/>
    <property type="match status" value="1"/>
</dbReference>
<feature type="domain" description="Disease resistance protein At4g27190-like leucine-rich repeats" evidence="1">
    <location>
        <begin position="946"/>
        <end position="1069"/>
    </location>
</feature>